<evidence type="ECO:0000313" key="6">
    <source>
        <dbReference type="Proteomes" id="UP000001357"/>
    </source>
</evidence>
<dbReference type="InParanoid" id="A9V5R4"/>
<organism evidence="5 6">
    <name type="scientific">Monosiga brevicollis</name>
    <name type="common">Choanoflagellate</name>
    <dbReference type="NCBI Taxonomy" id="81824"/>
    <lineage>
        <taxon>Eukaryota</taxon>
        <taxon>Choanoflagellata</taxon>
        <taxon>Craspedida</taxon>
        <taxon>Salpingoecidae</taxon>
        <taxon>Monosiga</taxon>
    </lineage>
</organism>
<accession>A9V5R4</accession>
<dbReference type="EMBL" id="CH991561">
    <property type="protein sequence ID" value="EDQ87087.1"/>
    <property type="molecule type" value="Genomic_DNA"/>
</dbReference>
<evidence type="ECO:0008006" key="7">
    <source>
        <dbReference type="Google" id="ProtNLM"/>
    </source>
</evidence>
<keyword evidence="3" id="KW-0325">Glycoprotein</keyword>
<evidence type="ECO:0000256" key="1">
    <source>
        <dbReference type="ARBA" id="ARBA00004196"/>
    </source>
</evidence>
<dbReference type="GeneID" id="5893288"/>
<gene>
    <name evidence="5" type="ORF">MONBRDRAFT_27595</name>
</gene>
<keyword evidence="2 4" id="KW-0732">Signal</keyword>
<dbReference type="AlphaFoldDB" id="A9V5R4"/>
<dbReference type="InterPro" id="IPR051648">
    <property type="entry name" value="CWI-Assembly_Regulator"/>
</dbReference>
<dbReference type="PANTHER" id="PTHR31018">
    <property type="entry name" value="SPORULATION-SPECIFIC PROTEIN-RELATED"/>
    <property type="match status" value="1"/>
</dbReference>
<evidence type="ECO:0000256" key="3">
    <source>
        <dbReference type="ARBA" id="ARBA00023180"/>
    </source>
</evidence>
<evidence type="ECO:0000256" key="2">
    <source>
        <dbReference type="ARBA" id="ARBA00022729"/>
    </source>
</evidence>
<reference evidence="5 6" key="1">
    <citation type="journal article" date="2008" name="Nature">
        <title>The genome of the choanoflagellate Monosiga brevicollis and the origin of metazoans.</title>
        <authorList>
            <consortium name="JGI Sequencing"/>
            <person name="King N."/>
            <person name="Westbrook M.J."/>
            <person name="Young S.L."/>
            <person name="Kuo A."/>
            <person name="Abedin M."/>
            <person name="Chapman J."/>
            <person name="Fairclough S."/>
            <person name="Hellsten U."/>
            <person name="Isogai Y."/>
            <person name="Letunic I."/>
            <person name="Marr M."/>
            <person name="Pincus D."/>
            <person name="Putnam N."/>
            <person name="Rokas A."/>
            <person name="Wright K.J."/>
            <person name="Zuzow R."/>
            <person name="Dirks W."/>
            <person name="Good M."/>
            <person name="Goodstein D."/>
            <person name="Lemons D."/>
            <person name="Li W."/>
            <person name="Lyons J.B."/>
            <person name="Morris A."/>
            <person name="Nichols S."/>
            <person name="Richter D.J."/>
            <person name="Salamov A."/>
            <person name="Bork P."/>
            <person name="Lim W.A."/>
            <person name="Manning G."/>
            <person name="Miller W.T."/>
            <person name="McGinnis W."/>
            <person name="Shapiro H."/>
            <person name="Tjian R."/>
            <person name="Grigoriev I.V."/>
            <person name="Rokhsar D."/>
        </authorList>
    </citation>
    <scope>NUCLEOTIDE SEQUENCE [LARGE SCALE GENOMIC DNA]</scope>
    <source>
        <strain evidence="6">MX1 / ATCC 50154</strain>
    </source>
</reference>
<proteinExistence type="predicted"/>
<feature type="chain" id="PRO_5002742708" description="EGF-like domain-containing protein" evidence="4">
    <location>
        <begin position="23"/>
        <end position="677"/>
    </location>
</feature>
<feature type="signal peptide" evidence="4">
    <location>
        <begin position="1"/>
        <end position="22"/>
    </location>
</feature>
<protein>
    <recommendedName>
        <fullName evidence="7">EGF-like domain-containing protein</fullName>
    </recommendedName>
</protein>
<dbReference type="Proteomes" id="UP000001357">
    <property type="component" value="Unassembled WGS sequence"/>
</dbReference>
<dbReference type="KEGG" id="mbr:MONBRDRAFT_27595"/>
<sequence length="677" mass="73360">MVANNMLAIMLAVALISTSAFAAPLSTVHRREATADALADLLSELIAQEVTAQLANIANVTSIQNLMAKDSALEQADMSLEAAIEDETQRALAAEAELRNQASNELNCMRGASEYLPEPFCNCEPDYSGQLCDTWVGGVLTTLTDVDNAIIAMAGMPKIGALSVPPHLATPELRAALGEMPRSIVNLTMDCSAFPECASQMDLSWNVPHEFAGWSITGSLWLDGTAFTGLSTMTLDSLQRVAVLNALQPLDLNLNAANSLHTIYLSNTTLMSFMAPSHGVQSMSSLILEHLPGLMEITGLSDVSELAQLQLIDLPDLTFFSAMPSLSTVSSSLVLNDLPFLGGMYAHPSTIAQLDIANCHALSDMAIDAQFFAGQATVTLGDICWTGSELQRTPDYNLDRLLTQEQLIRNTFPQPASIQACNCSGTDFGQPLCNEYQLDLVCSSPADHATLVQLAPHIQSFVGTARLHFAEGCEADFSLLSTFSSLRVLGTLEIDGPQAFDETELNNFLHPIQAIHSLILRNVDYSLLNFPNLNALLNIEIVNATHLVHLEMPNLFQAYSSYDQMLQEAVVSAFKVTDAPNFLGLLGPMVPPFVYDQLWLTNTDAFDNLLQFNISYTYDIRFDNTGLVDLVGVRAILPPSTLVVKNNALLTDWNGYYPVLNGSAYIDIDNNAAPSPI</sequence>
<dbReference type="PANTHER" id="PTHR31018:SF3">
    <property type="entry name" value="RECEPTOR PROTEIN-TYROSINE KINASE"/>
    <property type="match status" value="1"/>
</dbReference>
<comment type="subcellular location">
    <subcellularLocation>
        <location evidence="1">Cell envelope</location>
    </subcellularLocation>
</comment>
<evidence type="ECO:0000256" key="4">
    <source>
        <dbReference type="SAM" id="SignalP"/>
    </source>
</evidence>
<name>A9V5R4_MONBE</name>
<keyword evidence="6" id="KW-1185">Reference proteome</keyword>
<dbReference type="RefSeq" id="XP_001748030.1">
    <property type="nucleotide sequence ID" value="XM_001747978.1"/>
</dbReference>
<evidence type="ECO:0000313" key="5">
    <source>
        <dbReference type="EMBL" id="EDQ87087.1"/>
    </source>
</evidence>